<dbReference type="CDD" id="cd09276">
    <property type="entry name" value="Rnase_HI_RT_non_LTR"/>
    <property type="match status" value="1"/>
</dbReference>
<keyword evidence="4" id="KW-1185">Reference proteome</keyword>
<dbReference type="EMBL" id="CAVLGL010000081">
    <property type="protein sequence ID" value="CAK1587230.1"/>
    <property type="molecule type" value="Genomic_DNA"/>
</dbReference>
<evidence type="ECO:0000259" key="2">
    <source>
        <dbReference type="PROSITE" id="PS50879"/>
    </source>
</evidence>
<evidence type="ECO:0008006" key="5">
    <source>
        <dbReference type="Google" id="ProtNLM"/>
    </source>
</evidence>
<dbReference type="GO" id="GO:0071897">
    <property type="term" value="P:DNA biosynthetic process"/>
    <property type="evidence" value="ECO:0007669"/>
    <property type="project" value="UniProtKB-ARBA"/>
</dbReference>
<dbReference type="InterPro" id="IPR036397">
    <property type="entry name" value="RNaseH_sf"/>
</dbReference>
<feature type="domain" description="RNase H type-1" evidence="2">
    <location>
        <begin position="716"/>
        <end position="851"/>
    </location>
</feature>
<dbReference type="GO" id="GO:0003676">
    <property type="term" value="F:nucleic acid binding"/>
    <property type="evidence" value="ECO:0007669"/>
    <property type="project" value="InterPro"/>
</dbReference>
<reference evidence="3 4" key="1">
    <citation type="submission" date="2023-11" db="EMBL/GenBank/DDBJ databases">
        <authorList>
            <person name="Hedman E."/>
            <person name="Englund M."/>
            <person name="Stromberg M."/>
            <person name="Nyberg Akerstrom W."/>
            <person name="Nylinder S."/>
            <person name="Jareborg N."/>
            <person name="Kallberg Y."/>
            <person name="Kronander E."/>
        </authorList>
    </citation>
    <scope>NUCLEOTIDE SEQUENCE [LARGE SCALE GENOMIC DNA]</scope>
</reference>
<accession>A0AAV1KXF9</accession>
<protein>
    <recommendedName>
        <fullName evidence="5">RNA-directed DNA polymerase from mobile element jockey</fullName>
    </recommendedName>
</protein>
<dbReference type="CDD" id="cd01650">
    <property type="entry name" value="RT_nLTR_like"/>
    <property type="match status" value="1"/>
</dbReference>
<dbReference type="AlphaFoldDB" id="A0AAV1KXF9"/>
<dbReference type="InterPro" id="IPR052560">
    <property type="entry name" value="RdDP_mobile_element"/>
</dbReference>
<dbReference type="Pfam" id="PF00075">
    <property type="entry name" value="RNase_H"/>
    <property type="match status" value="1"/>
</dbReference>
<dbReference type="InterPro" id="IPR002156">
    <property type="entry name" value="RNaseH_domain"/>
</dbReference>
<dbReference type="Gene3D" id="3.30.420.10">
    <property type="entry name" value="Ribonuclease H-like superfamily/Ribonuclease H"/>
    <property type="match status" value="1"/>
</dbReference>
<evidence type="ECO:0000313" key="3">
    <source>
        <dbReference type="EMBL" id="CAK1587230.1"/>
    </source>
</evidence>
<dbReference type="Proteomes" id="UP001314205">
    <property type="component" value="Unassembled WGS sequence"/>
</dbReference>
<gene>
    <name evidence="3" type="ORF">PARMNEM_LOCUS8084</name>
</gene>
<dbReference type="GO" id="GO:0042575">
    <property type="term" value="C:DNA polymerase complex"/>
    <property type="evidence" value="ECO:0007669"/>
    <property type="project" value="UniProtKB-ARBA"/>
</dbReference>
<dbReference type="PROSITE" id="PS50878">
    <property type="entry name" value="RT_POL"/>
    <property type="match status" value="1"/>
</dbReference>
<feature type="domain" description="Reverse transcriptase" evidence="1">
    <location>
        <begin position="236"/>
        <end position="506"/>
    </location>
</feature>
<dbReference type="SUPFAM" id="SSF53098">
    <property type="entry name" value="Ribonuclease H-like"/>
    <property type="match status" value="1"/>
</dbReference>
<dbReference type="GO" id="GO:0004523">
    <property type="term" value="F:RNA-DNA hybrid ribonuclease activity"/>
    <property type="evidence" value="ECO:0007669"/>
    <property type="project" value="InterPro"/>
</dbReference>
<dbReference type="SUPFAM" id="SSF56672">
    <property type="entry name" value="DNA/RNA polymerases"/>
    <property type="match status" value="1"/>
</dbReference>
<organism evidence="3 4">
    <name type="scientific">Parnassius mnemosyne</name>
    <name type="common">clouded apollo</name>
    <dbReference type="NCBI Taxonomy" id="213953"/>
    <lineage>
        <taxon>Eukaryota</taxon>
        <taxon>Metazoa</taxon>
        <taxon>Ecdysozoa</taxon>
        <taxon>Arthropoda</taxon>
        <taxon>Hexapoda</taxon>
        <taxon>Insecta</taxon>
        <taxon>Pterygota</taxon>
        <taxon>Neoptera</taxon>
        <taxon>Endopterygota</taxon>
        <taxon>Lepidoptera</taxon>
        <taxon>Glossata</taxon>
        <taxon>Ditrysia</taxon>
        <taxon>Papilionoidea</taxon>
        <taxon>Papilionidae</taxon>
        <taxon>Parnassiinae</taxon>
        <taxon>Parnassini</taxon>
        <taxon>Parnassius</taxon>
        <taxon>Driopa</taxon>
    </lineage>
</organism>
<dbReference type="PANTHER" id="PTHR36688">
    <property type="entry name" value="ENDO/EXONUCLEASE/PHOSPHATASE DOMAIN-CONTAINING PROTEIN"/>
    <property type="match status" value="1"/>
</dbReference>
<dbReference type="Pfam" id="PF00078">
    <property type="entry name" value="RVT_1"/>
    <property type="match status" value="1"/>
</dbReference>
<sequence length="1007" mass="115250">MDWAKFSSLSDSVLSKFYNSDSNDIETNYKNFVKYLLLTADSCFTRKISPPTKICSPPWWDEECTLSVKKRKQAERLYSSNMSNENFLNYKKIAAHTLKLLAHKKKTGWLRFCENLSPRSPASILWKNIKKFRGSYNVDNYSPQCDSSIWYNLFADKLAPPWVPSFEELCYCEPLITQPGVNINNSRFNELFSNEEFELVVQHLKDSSPGIDGIPYSFISNAGSKSKQIFLDLINDIFITGIVPNDWKMQIIIPILKPDKNPSDGNSYRPIALSSTLCKIMEHLIKNRLEWFVENKGLLAKTQFGFRKGLSTLDSLSVFTSDLRSAFSREESVGAVFLDVSSAYDNVVLPLLKEKMFLLDIPHRITRIIFNLLSVRSICIRVQGKLLPPRQIWRGLPQGSVLSPILFNLYAHNLEHSVNSFCKVLQYADDLTLYYSSKNFTELSYRLNSALFYLNNWLTNNGLSLSPTKSRVVIFSRKRFCPNISISVQNQIIPTCDNVKFLGVFLDSKMTGIPHLTFIAQKCEKNVNILRSLTGVWWGSHPYCLKLLYNALIRSHFDYGTFLLEPCNKQALNLLDKIQLKCLRIILGAMKSSPSNALQVECGEPPLYLRRQYLADRFIYRIFQISSHPLLSKLHSLNSGLKNNNYWTHKDVPCILKSYQKILTFKFPIFQSMFNPLFVHPFEALCYHPPVILDFGVSKNSPVAQEKFLSILREKWEGWLTLFTDASKLSENSYVGSAVWIPKYKIILNFKNSNVTSIFTGEAVAILEAILFIEAHKINKCIVFTDSYSSLQSISSNPFRSKSKFPIIFEIKGALYRCFCQGLNLKLAWLPSHSGIRDNEFVDSLAKQASTSGTLMHHITYTHDLISLAKIHQMADWNSLCKKTQKSIGKYYAELQPDIPSKSWFFKFRNGSKHSTSVICRIRLGHTCTPVFLAKLRIKDSSICECGLDEGTIDHKFFNCPNLSVSLYDYLPNNIPRPVNLKSLLNLVFTPFVQTLLDFISINNIKL</sequence>
<dbReference type="InterPro" id="IPR012337">
    <property type="entry name" value="RNaseH-like_sf"/>
</dbReference>
<proteinExistence type="predicted"/>
<dbReference type="PROSITE" id="PS50879">
    <property type="entry name" value="RNASE_H_1"/>
    <property type="match status" value="1"/>
</dbReference>
<comment type="caution">
    <text evidence="3">The sequence shown here is derived from an EMBL/GenBank/DDBJ whole genome shotgun (WGS) entry which is preliminary data.</text>
</comment>
<dbReference type="PANTHER" id="PTHR36688:SF1">
    <property type="entry name" value="ENDONUCLEASE_EXONUCLEASE_PHOSPHATASE DOMAIN-CONTAINING PROTEIN"/>
    <property type="match status" value="1"/>
</dbReference>
<name>A0AAV1KXF9_9NEOP</name>
<evidence type="ECO:0000259" key="1">
    <source>
        <dbReference type="PROSITE" id="PS50878"/>
    </source>
</evidence>
<dbReference type="InterPro" id="IPR000477">
    <property type="entry name" value="RT_dom"/>
</dbReference>
<evidence type="ECO:0000313" key="4">
    <source>
        <dbReference type="Proteomes" id="UP001314205"/>
    </source>
</evidence>
<dbReference type="InterPro" id="IPR043502">
    <property type="entry name" value="DNA/RNA_pol_sf"/>
</dbReference>